<gene>
    <name evidence="7" type="primary">ltaA</name>
    <name evidence="7" type="ORF">Mal4_34870</name>
</gene>
<dbReference type="KEGG" id="mri:Mal4_34870"/>
<dbReference type="FunFam" id="3.40.640.10:FF:000030">
    <property type="entry name" value="Low-specificity L-threonine aldolase"/>
    <property type="match status" value="1"/>
</dbReference>
<evidence type="ECO:0000256" key="1">
    <source>
        <dbReference type="ARBA" id="ARBA00001933"/>
    </source>
</evidence>
<protein>
    <submittedName>
        <fullName evidence="7">L-allo-threonine aldolase</fullName>
        <ecNumber evidence="7">4.1.2.49</ecNumber>
    </submittedName>
</protein>
<dbReference type="PIRSF" id="PIRSF017617">
    <property type="entry name" value="Thr_aldolase"/>
    <property type="match status" value="1"/>
</dbReference>
<evidence type="ECO:0000313" key="7">
    <source>
        <dbReference type="EMBL" id="QDU39151.1"/>
    </source>
</evidence>
<dbReference type="GO" id="GO:0006545">
    <property type="term" value="P:glycine biosynthetic process"/>
    <property type="evidence" value="ECO:0007669"/>
    <property type="project" value="TreeGrafter"/>
</dbReference>
<dbReference type="Proteomes" id="UP000320496">
    <property type="component" value="Chromosome"/>
</dbReference>
<dbReference type="RefSeq" id="WP_145370363.1">
    <property type="nucleotide sequence ID" value="NZ_CP036275.1"/>
</dbReference>
<dbReference type="OrthoDB" id="9774495at2"/>
<reference evidence="7 8" key="1">
    <citation type="submission" date="2019-02" db="EMBL/GenBank/DDBJ databases">
        <title>Deep-cultivation of Planctomycetes and their phenomic and genomic characterization uncovers novel biology.</title>
        <authorList>
            <person name="Wiegand S."/>
            <person name="Jogler M."/>
            <person name="Boedeker C."/>
            <person name="Pinto D."/>
            <person name="Vollmers J."/>
            <person name="Rivas-Marin E."/>
            <person name="Kohn T."/>
            <person name="Peeters S.H."/>
            <person name="Heuer A."/>
            <person name="Rast P."/>
            <person name="Oberbeckmann S."/>
            <person name="Bunk B."/>
            <person name="Jeske O."/>
            <person name="Meyerdierks A."/>
            <person name="Storesund J.E."/>
            <person name="Kallscheuer N."/>
            <person name="Luecker S."/>
            <person name="Lage O.M."/>
            <person name="Pohl T."/>
            <person name="Merkel B.J."/>
            <person name="Hornburger P."/>
            <person name="Mueller R.-W."/>
            <person name="Bruemmer F."/>
            <person name="Labrenz M."/>
            <person name="Spormann A.M."/>
            <person name="Op den Camp H."/>
            <person name="Overmann J."/>
            <person name="Amann R."/>
            <person name="Jetten M.S.M."/>
            <person name="Mascher T."/>
            <person name="Medema M.H."/>
            <person name="Devos D.P."/>
            <person name="Kaster A.-K."/>
            <person name="Ovreas L."/>
            <person name="Rohde M."/>
            <person name="Galperin M.Y."/>
            <person name="Jogler C."/>
        </authorList>
    </citation>
    <scope>NUCLEOTIDE SEQUENCE [LARGE SCALE GENOMIC DNA]</scope>
    <source>
        <strain evidence="7 8">Mal4</strain>
    </source>
</reference>
<name>A0A517Z9N5_9PLAN</name>
<keyword evidence="4 7" id="KW-0456">Lyase</keyword>
<dbReference type="InterPro" id="IPR015424">
    <property type="entry name" value="PyrdxlP-dep_Trfase"/>
</dbReference>
<dbReference type="GO" id="GO:0005829">
    <property type="term" value="C:cytosol"/>
    <property type="evidence" value="ECO:0007669"/>
    <property type="project" value="TreeGrafter"/>
</dbReference>
<dbReference type="EMBL" id="CP036275">
    <property type="protein sequence ID" value="QDU39151.1"/>
    <property type="molecule type" value="Genomic_DNA"/>
</dbReference>
<dbReference type="SUPFAM" id="SSF53383">
    <property type="entry name" value="PLP-dependent transferases"/>
    <property type="match status" value="1"/>
</dbReference>
<dbReference type="GO" id="GO:0008732">
    <property type="term" value="F:L-allo-threonine aldolase activity"/>
    <property type="evidence" value="ECO:0007669"/>
    <property type="project" value="UniProtKB-EC"/>
</dbReference>
<dbReference type="InterPro" id="IPR001597">
    <property type="entry name" value="ArAA_b-elim_lyase/Thr_aldolase"/>
</dbReference>
<comment type="similarity">
    <text evidence="2">Belongs to the threonine aldolase family.</text>
</comment>
<dbReference type="EC" id="4.1.2.49" evidence="7"/>
<feature type="modified residue" description="N6-(pyridoxal phosphate)lysine" evidence="5">
    <location>
        <position position="203"/>
    </location>
</feature>
<sequence length="362" mass="38385">MSRPVIELRSDTFTKPTAGMREAMMSAEVGDDMVGEDPTVNRLEARVADLLGMEAAVFACSGTQSNQMGIWAHCQPGDELIIDQSGHIANYEAGAPAVLSGVSVRRLPGRMGLLDLDQLEGQIRGGNQHLAPTRLLCLENSTNLGGGQTYPLEQIARVSEWAHGNGLKVHVDGARLFNACISRGYEAADVAKHVDSISICFSKGLGCPMGSILVGSEPLIQRARRARKLFGGALRQAGIVAAAAEYALDHHVDRLADDHANARAFAEAIADIPGIVIDVEAVPTNLVFFDLQREFGTAADLSAALKEQRVNINPTGAQQLRACTHLDVDREGVLRAAEAIRECLAAGLPSAATASSGTYAGR</sequence>
<dbReference type="Gene3D" id="3.90.1150.10">
    <property type="entry name" value="Aspartate Aminotransferase, domain 1"/>
    <property type="match status" value="1"/>
</dbReference>
<evidence type="ECO:0000259" key="6">
    <source>
        <dbReference type="Pfam" id="PF01212"/>
    </source>
</evidence>
<evidence type="ECO:0000256" key="4">
    <source>
        <dbReference type="ARBA" id="ARBA00023239"/>
    </source>
</evidence>
<dbReference type="InterPro" id="IPR023603">
    <property type="entry name" value="Low_specificity_L-TA-like"/>
</dbReference>
<comment type="cofactor">
    <cofactor evidence="1">
        <name>pyridoxal 5'-phosphate</name>
        <dbReference type="ChEBI" id="CHEBI:597326"/>
    </cofactor>
</comment>
<keyword evidence="8" id="KW-1185">Reference proteome</keyword>
<dbReference type="Gene3D" id="3.40.640.10">
    <property type="entry name" value="Type I PLP-dependent aspartate aminotransferase-like (Major domain)"/>
    <property type="match status" value="1"/>
</dbReference>
<dbReference type="PANTHER" id="PTHR48097:SF9">
    <property type="entry name" value="L-THREONINE ALDOLASE"/>
    <property type="match status" value="1"/>
</dbReference>
<evidence type="ECO:0000256" key="5">
    <source>
        <dbReference type="PIRSR" id="PIRSR017617-1"/>
    </source>
</evidence>
<dbReference type="AlphaFoldDB" id="A0A517Z9N5"/>
<dbReference type="InterPro" id="IPR015421">
    <property type="entry name" value="PyrdxlP-dep_Trfase_major"/>
</dbReference>
<dbReference type="NCBIfam" id="NF041359">
    <property type="entry name" value="GntG_guanitoxin"/>
    <property type="match status" value="1"/>
</dbReference>
<keyword evidence="3" id="KW-0663">Pyridoxal phosphate</keyword>
<dbReference type="PANTHER" id="PTHR48097">
    <property type="entry name" value="L-THREONINE ALDOLASE-RELATED"/>
    <property type="match status" value="1"/>
</dbReference>
<dbReference type="CDD" id="cd06502">
    <property type="entry name" value="TA_like"/>
    <property type="match status" value="1"/>
</dbReference>
<feature type="domain" description="Aromatic amino acid beta-eliminating lyase/threonine aldolase" evidence="6">
    <location>
        <begin position="7"/>
        <end position="290"/>
    </location>
</feature>
<dbReference type="InterPro" id="IPR015422">
    <property type="entry name" value="PyrdxlP-dep_Trfase_small"/>
</dbReference>
<proteinExistence type="inferred from homology"/>
<dbReference type="Pfam" id="PF01212">
    <property type="entry name" value="Beta_elim_lyase"/>
    <property type="match status" value="1"/>
</dbReference>
<accession>A0A517Z9N5</accession>
<evidence type="ECO:0000256" key="3">
    <source>
        <dbReference type="ARBA" id="ARBA00022898"/>
    </source>
</evidence>
<evidence type="ECO:0000256" key="2">
    <source>
        <dbReference type="ARBA" id="ARBA00006966"/>
    </source>
</evidence>
<organism evidence="7 8">
    <name type="scientific">Maioricimonas rarisocia</name>
    <dbReference type="NCBI Taxonomy" id="2528026"/>
    <lineage>
        <taxon>Bacteria</taxon>
        <taxon>Pseudomonadati</taxon>
        <taxon>Planctomycetota</taxon>
        <taxon>Planctomycetia</taxon>
        <taxon>Planctomycetales</taxon>
        <taxon>Planctomycetaceae</taxon>
        <taxon>Maioricimonas</taxon>
    </lineage>
</organism>
<dbReference type="GO" id="GO:0006567">
    <property type="term" value="P:L-threonine catabolic process"/>
    <property type="evidence" value="ECO:0007669"/>
    <property type="project" value="TreeGrafter"/>
</dbReference>
<evidence type="ECO:0000313" key="8">
    <source>
        <dbReference type="Proteomes" id="UP000320496"/>
    </source>
</evidence>